<proteinExistence type="predicted"/>
<dbReference type="AlphaFoldDB" id="A0AAE0W0J0"/>
<comment type="caution">
    <text evidence="2">The sequence shown here is derived from an EMBL/GenBank/DDBJ whole genome shotgun (WGS) entry which is preliminary data.</text>
</comment>
<dbReference type="EMBL" id="JAEAOA010001917">
    <property type="protein sequence ID" value="KAK3596012.1"/>
    <property type="molecule type" value="Genomic_DNA"/>
</dbReference>
<feature type="region of interest" description="Disordered" evidence="1">
    <location>
        <begin position="1"/>
        <end position="30"/>
    </location>
</feature>
<evidence type="ECO:0000256" key="1">
    <source>
        <dbReference type="SAM" id="MobiDB-lite"/>
    </source>
</evidence>
<dbReference type="Proteomes" id="UP001195483">
    <property type="component" value="Unassembled WGS sequence"/>
</dbReference>
<gene>
    <name evidence="2" type="ORF">CHS0354_032533</name>
</gene>
<evidence type="ECO:0000313" key="3">
    <source>
        <dbReference type="Proteomes" id="UP001195483"/>
    </source>
</evidence>
<feature type="compositionally biased region" description="Basic and acidic residues" evidence="1">
    <location>
        <begin position="10"/>
        <end position="25"/>
    </location>
</feature>
<keyword evidence="3" id="KW-1185">Reference proteome</keyword>
<feature type="non-terminal residue" evidence="2">
    <location>
        <position position="1"/>
    </location>
</feature>
<reference evidence="2" key="2">
    <citation type="journal article" date="2021" name="Genome Biol. Evol.">
        <title>Developing a high-quality reference genome for a parasitic bivalve with doubly uniparental inheritance (Bivalvia: Unionida).</title>
        <authorList>
            <person name="Smith C.H."/>
        </authorList>
    </citation>
    <scope>NUCLEOTIDE SEQUENCE</scope>
    <source>
        <strain evidence="2">CHS0354</strain>
        <tissue evidence="2">Mantle</tissue>
    </source>
</reference>
<evidence type="ECO:0000313" key="2">
    <source>
        <dbReference type="EMBL" id="KAK3596012.1"/>
    </source>
</evidence>
<reference evidence="2" key="3">
    <citation type="submission" date="2023-05" db="EMBL/GenBank/DDBJ databases">
        <authorList>
            <person name="Smith C.H."/>
        </authorList>
    </citation>
    <scope>NUCLEOTIDE SEQUENCE</scope>
    <source>
        <strain evidence="2">CHS0354</strain>
        <tissue evidence="2">Mantle</tissue>
    </source>
</reference>
<protein>
    <submittedName>
        <fullName evidence="2">Uncharacterized protein</fullName>
    </submittedName>
</protein>
<accession>A0AAE0W0J0</accession>
<organism evidence="2 3">
    <name type="scientific">Potamilus streckersoni</name>
    <dbReference type="NCBI Taxonomy" id="2493646"/>
    <lineage>
        <taxon>Eukaryota</taxon>
        <taxon>Metazoa</taxon>
        <taxon>Spiralia</taxon>
        <taxon>Lophotrochozoa</taxon>
        <taxon>Mollusca</taxon>
        <taxon>Bivalvia</taxon>
        <taxon>Autobranchia</taxon>
        <taxon>Heteroconchia</taxon>
        <taxon>Palaeoheterodonta</taxon>
        <taxon>Unionida</taxon>
        <taxon>Unionoidea</taxon>
        <taxon>Unionidae</taxon>
        <taxon>Ambleminae</taxon>
        <taxon>Lampsilini</taxon>
        <taxon>Potamilus</taxon>
    </lineage>
</organism>
<sequence>CTTRRCQGGRVHETTKPSGEVRDPQVYHNRPPKWARDRTYAFNAKTDLVLFR</sequence>
<name>A0AAE0W0J0_9BIVA</name>
<reference evidence="2" key="1">
    <citation type="journal article" date="2021" name="Genome Biol. Evol.">
        <title>A High-Quality Reference Genome for a Parasitic Bivalve with Doubly Uniparental Inheritance (Bivalvia: Unionida).</title>
        <authorList>
            <person name="Smith C.H."/>
        </authorList>
    </citation>
    <scope>NUCLEOTIDE SEQUENCE</scope>
    <source>
        <strain evidence="2">CHS0354</strain>
    </source>
</reference>